<reference evidence="2 3" key="2">
    <citation type="journal article" date="2017" name="Genome Biol.">
        <title>New reference genome sequences of hot pepper reveal the massive evolution of plant disease-resistance genes by retroduplication.</title>
        <authorList>
            <person name="Kim S."/>
            <person name="Park J."/>
            <person name="Yeom S.I."/>
            <person name="Kim Y.M."/>
            <person name="Seo E."/>
            <person name="Kim K.T."/>
            <person name="Kim M.S."/>
            <person name="Lee J.M."/>
            <person name="Cheong K."/>
            <person name="Shin H.S."/>
            <person name="Kim S.B."/>
            <person name="Han K."/>
            <person name="Lee J."/>
            <person name="Park M."/>
            <person name="Lee H.A."/>
            <person name="Lee H.Y."/>
            <person name="Lee Y."/>
            <person name="Oh S."/>
            <person name="Lee J.H."/>
            <person name="Choi E."/>
            <person name="Choi E."/>
            <person name="Lee S.E."/>
            <person name="Jeon J."/>
            <person name="Kim H."/>
            <person name="Choi G."/>
            <person name="Song H."/>
            <person name="Lee J."/>
            <person name="Lee S.C."/>
            <person name="Kwon J.K."/>
            <person name="Lee H.Y."/>
            <person name="Koo N."/>
            <person name="Hong Y."/>
            <person name="Kim R.W."/>
            <person name="Kang W.H."/>
            <person name="Huh J.H."/>
            <person name="Kang B.C."/>
            <person name="Yang T.J."/>
            <person name="Lee Y.H."/>
            <person name="Bennetzen J.L."/>
            <person name="Choi D."/>
        </authorList>
    </citation>
    <scope>NUCLEOTIDE SEQUENCE [LARGE SCALE GENOMIC DNA]</scope>
    <source>
        <strain evidence="3">cv. CM334</strain>
    </source>
</reference>
<dbReference type="PANTHER" id="PTHR35315:SF2">
    <property type="entry name" value="RAB6-INTERACTING GOLGIN"/>
    <property type="match status" value="1"/>
</dbReference>
<feature type="region of interest" description="Disordered" evidence="1">
    <location>
        <begin position="159"/>
        <end position="262"/>
    </location>
</feature>
<organism evidence="2 3">
    <name type="scientific">Capsicum annuum</name>
    <name type="common">Capsicum pepper</name>
    <dbReference type="NCBI Taxonomy" id="4072"/>
    <lineage>
        <taxon>Eukaryota</taxon>
        <taxon>Viridiplantae</taxon>
        <taxon>Streptophyta</taxon>
        <taxon>Embryophyta</taxon>
        <taxon>Tracheophyta</taxon>
        <taxon>Spermatophyta</taxon>
        <taxon>Magnoliopsida</taxon>
        <taxon>eudicotyledons</taxon>
        <taxon>Gunneridae</taxon>
        <taxon>Pentapetalae</taxon>
        <taxon>asterids</taxon>
        <taxon>lamiids</taxon>
        <taxon>Solanales</taxon>
        <taxon>Solanaceae</taxon>
        <taxon>Solanoideae</taxon>
        <taxon>Capsiceae</taxon>
        <taxon>Capsicum</taxon>
    </lineage>
</organism>
<dbReference type="Proteomes" id="UP000222542">
    <property type="component" value="Unassembled WGS sequence"/>
</dbReference>
<evidence type="ECO:0008006" key="4">
    <source>
        <dbReference type="Google" id="ProtNLM"/>
    </source>
</evidence>
<keyword evidence="3" id="KW-1185">Reference proteome</keyword>
<dbReference type="Gramene" id="PHT87130">
    <property type="protein sequence ID" value="PHT87130"/>
    <property type="gene ID" value="T459_09236"/>
</dbReference>
<dbReference type="EMBL" id="AYRZ02000003">
    <property type="protein sequence ID" value="PHT87130.1"/>
    <property type="molecule type" value="Genomic_DNA"/>
</dbReference>
<evidence type="ECO:0000313" key="3">
    <source>
        <dbReference type="Proteomes" id="UP000222542"/>
    </source>
</evidence>
<feature type="compositionally biased region" description="Polar residues" evidence="1">
    <location>
        <begin position="160"/>
        <end position="169"/>
    </location>
</feature>
<dbReference type="SMR" id="A0A2G2ZYS5"/>
<sequence length="262" mass="28658">MATDGNSDRNGTAKALPLPEIGPDGIARESPVIAYTEKIIEEEQLQLRKYIDENYCKIRDVEKELANLSMELKLTAGPKKAALEHMRKKIEMSTEKIRIAKLKEEQARKAWEAASKAVKDEVDFKQKLCEDLNNLVRESSNCQLARLEELKRKLEALNPSRASTSSALDLNSVGPAPSSTTRDVCSVQGTQEPSNGSSETTLKEENARNAAAENGQNEKPEARAKKKINAQGRGKGIGIIPKSRGSAPPDWTGAGFDVDGRS</sequence>
<dbReference type="AlphaFoldDB" id="A0A2G2ZYS5"/>
<comment type="caution">
    <text evidence="2">The sequence shown here is derived from an EMBL/GenBank/DDBJ whole genome shotgun (WGS) entry which is preliminary data.</text>
</comment>
<accession>A0A2G2ZYS5</accession>
<evidence type="ECO:0000256" key="1">
    <source>
        <dbReference type="SAM" id="MobiDB-lite"/>
    </source>
</evidence>
<gene>
    <name evidence="2" type="ORF">T459_09236</name>
</gene>
<dbReference type="PANTHER" id="PTHR35315">
    <property type="entry name" value="ACI13"/>
    <property type="match status" value="1"/>
</dbReference>
<proteinExistence type="predicted"/>
<protein>
    <recommendedName>
        <fullName evidence="4">RAB6-interacting golgin</fullName>
    </recommendedName>
</protein>
<dbReference type="OrthoDB" id="543227at2759"/>
<dbReference type="STRING" id="4072.A0A2G2ZYS5"/>
<feature type="region of interest" description="Disordered" evidence="1">
    <location>
        <begin position="1"/>
        <end position="22"/>
    </location>
</feature>
<evidence type="ECO:0000313" key="2">
    <source>
        <dbReference type="EMBL" id="PHT87130.1"/>
    </source>
</evidence>
<dbReference type="OMA" id="MSTERIC"/>
<name>A0A2G2ZYS5_CAPAN</name>
<feature type="compositionally biased region" description="Polar residues" evidence="1">
    <location>
        <begin position="1"/>
        <end position="10"/>
    </location>
</feature>
<reference evidence="2 3" key="1">
    <citation type="journal article" date="2014" name="Nat. Genet.">
        <title>Genome sequence of the hot pepper provides insights into the evolution of pungency in Capsicum species.</title>
        <authorList>
            <person name="Kim S."/>
            <person name="Park M."/>
            <person name="Yeom S.I."/>
            <person name="Kim Y.M."/>
            <person name="Lee J.M."/>
            <person name="Lee H.A."/>
            <person name="Seo E."/>
            <person name="Choi J."/>
            <person name="Cheong K."/>
            <person name="Kim K.T."/>
            <person name="Jung K."/>
            <person name="Lee G.W."/>
            <person name="Oh S.K."/>
            <person name="Bae C."/>
            <person name="Kim S.B."/>
            <person name="Lee H.Y."/>
            <person name="Kim S.Y."/>
            <person name="Kim M.S."/>
            <person name="Kang B.C."/>
            <person name="Jo Y.D."/>
            <person name="Yang H.B."/>
            <person name="Jeong H.J."/>
            <person name="Kang W.H."/>
            <person name="Kwon J.K."/>
            <person name="Shin C."/>
            <person name="Lim J.Y."/>
            <person name="Park J.H."/>
            <person name="Huh J.H."/>
            <person name="Kim J.S."/>
            <person name="Kim B.D."/>
            <person name="Cohen O."/>
            <person name="Paran I."/>
            <person name="Suh M.C."/>
            <person name="Lee S.B."/>
            <person name="Kim Y.K."/>
            <person name="Shin Y."/>
            <person name="Noh S.J."/>
            <person name="Park J."/>
            <person name="Seo Y.S."/>
            <person name="Kwon S.Y."/>
            <person name="Kim H.A."/>
            <person name="Park J.M."/>
            <person name="Kim H.J."/>
            <person name="Choi S.B."/>
            <person name="Bosland P.W."/>
            <person name="Reeves G."/>
            <person name="Jo S.H."/>
            <person name="Lee B.W."/>
            <person name="Cho H.T."/>
            <person name="Choi H.S."/>
            <person name="Lee M.S."/>
            <person name="Yu Y."/>
            <person name="Do Choi Y."/>
            <person name="Park B.S."/>
            <person name="van Deynze A."/>
            <person name="Ashrafi H."/>
            <person name="Hill T."/>
            <person name="Kim W.T."/>
            <person name="Pai H.S."/>
            <person name="Ahn H.K."/>
            <person name="Yeam I."/>
            <person name="Giovannoni J.J."/>
            <person name="Rose J.K."/>
            <person name="Sorensen I."/>
            <person name="Lee S.J."/>
            <person name="Kim R.W."/>
            <person name="Choi I.Y."/>
            <person name="Choi B.S."/>
            <person name="Lim J.S."/>
            <person name="Lee Y.H."/>
            <person name="Choi D."/>
        </authorList>
    </citation>
    <scope>NUCLEOTIDE SEQUENCE [LARGE SCALE GENOMIC DNA]</scope>
    <source>
        <strain evidence="3">cv. CM334</strain>
    </source>
</reference>
<feature type="compositionally biased region" description="Polar residues" evidence="1">
    <location>
        <begin position="177"/>
        <end position="200"/>
    </location>
</feature>